<dbReference type="GO" id="GO:0006772">
    <property type="term" value="P:thiamine metabolic process"/>
    <property type="evidence" value="ECO:0007669"/>
    <property type="project" value="UniProtKB-UniRule"/>
</dbReference>
<keyword evidence="8" id="KW-1185">Reference proteome</keyword>
<dbReference type="GO" id="GO:0005524">
    <property type="term" value="F:ATP binding"/>
    <property type="evidence" value="ECO:0007669"/>
    <property type="project" value="UniProtKB-KW"/>
</dbReference>
<dbReference type="GO" id="GO:0016301">
    <property type="term" value="F:kinase activity"/>
    <property type="evidence" value="ECO:0007669"/>
    <property type="project" value="UniProtKB-KW"/>
</dbReference>
<dbReference type="Gene3D" id="3.40.50.10240">
    <property type="entry name" value="Thiamin pyrophosphokinase, catalytic domain"/>
    <property type="match status" value="1"/>
</dbReference>
<dbReference type="Pfam" id="PF04263">
    <property type="entry name" value="TPK_catalytic"/>
    <property type="match status" value="1"/>
</dbReference>
<dbReference type="InterPro" id="IPR006282">
    <property type="entry name" value="Thi_PPkinase"/>
</dbReference>
<accession>A0A174CB95</accession>
<dbReference type="SMART" id="SM00983">
    <property type="entry name" value="TPK_B1_binding"/>
    <property type="match status" value="1"/>
</dbReference>
<name>A0A174CB95_9CLOT</name>
<reference evidence="7 8" key="1">
    <citation type="submission" date="2016-06" db="EMBL/GenBank/DDBJ databases">
        <authorList>
            <person name="Kjaerup R.B."/>
            <person name="Dalgaard T.S."/>
            <person name="Juul-Madsen H.R."/>
        </authorList>
    </citation>
    <scope>NUCLEOTIDE SEQUENCE [LARGE SCALE GENOMIC DNA]</scope>
    <source>
        <strain evidence="7 8">373-A1</strain>
    </source>
</reference>
<dbReference type="InterPro" id="IPR007373">
    <property type="entry name" value="Thiamin_PyroPKinase_B1-bd"/>
</dbReference>
<dbReference type="Pfam" id="PF04265">
    <property type="entry name" value="TPK_B1_binding"/>
    <property type="match status" value="1"/>
</dbReference>
<evidence type="ECO:0000256" key="3">
    <source>
        <dbReference type="ARBA" id="ARBA00022777"/>
    </source>
</evidence>
<dbReference type="Proteomes" id="UP000092714">
    <property type="component" value="Unassembled WGS sequence"/>
</dbReference>
<dbReference type="EC" id="2.7.6.2" evidence="5"/>
<dbReference type="GO" id="GO:0009229">
    <property type="term" value="P:thiamine diphosphate biosynthetic process"/>
    <property type="evidence" value="ECO:0007669"/>
    <property type="project" value="InterPro"/>
</dbReference>
<dbReference type="NCBIfam" id="TIGR01378">
    <property type="entry name" value="thi_PPkinase"/>
    <property type="match status" value="1"/>
</dbReference>
<sequence>MRAIIVSGGTPPSEKLLKSYIQEGDFIIGVDKGCNALVEYDIHIDLALGDFDSINKEVYEILNSKNTHILTYNSEKDYSDTHLGYITAIENGADKIFLFGATGTRVDHMLGNLGLFRNSIIDKVHLEIIDDNNRMFVVNKEATFKGSYGETISFHSLSDEVKKLNIIGGKYKLKDYDMKLLEPRAICNEFLDKDIRITFESGLILVNFPKD</sequence>
<evidence type="ECO:0000256" key="1">
    <source>
        <dbReference type="ARBA" id="ARBA00022679"/>
    </source>
</evidence>
<keyword evidence="3 7" id="KW-0418">Kinase</keyword>
<proteinExistence type="predicted"/>
<keyword evidence="4" id="KW-0067">ATP-binding</keyword>
<keyword evidence="1" id="KW-0808">Transferase</keyword>
<dbReference type="InterPro" id="IPR036759">
    <property type="entry name" value="TPK_catalytic_sf"/>
</dbReference>
<evidence type="ECO:0000259" key="6">
    <source>
        <dbReference type="SMART" id="SM00983"/>
    </source>
</evidence>
<keyword evidence="2" id="KW-0547">Nucleotide-binding</keyword>
<feature type="domain" description="Thiamin pyrophosphokinase thiamin-binding" evidence="6">
    <location>
        <begin position="146"/>
        <end position="205"/>
    </location>
</feature>
<dbReference type="eggNOG" id="COG1564">
    <property type="taxonomic scope" value="Bacteria"/>
</dbReference>
<evidence type="ECO:0000256" key="5">
    <source>
        <dbReference type="NCBIfam" id="TIGR01378"/>
    </source>
</evidence>
<gene>
    <name evidence="7" type="ORF">CP373A1_06945</name>
</gene>
<dbReference type="InterPro" id="IPR007371">
    <property type="entry name" value="TPK_catalytic"/>
</dbReference>
<dbReference type="GeneID" id="42775331"/>
<dbReference type="PANTHER" id="PTHR41299:SF1">
    <property type="entry name" value="THIAMINE PYROPHOSPHOKINASE"/>
    <property type="match status" value="1"/>
</dbReference>
<dbReference type="PANTHER" id="PTHR41299">
    <property type="entry name" value="THIAMINE PYROPHOSPHOKINASE"/>
    <property type="match status" value="1"/>
</dbReference>
<dbReference type="InterPro" id="IPR053149">
    <property type="entry name" value="TPK"/>
</dbReference>
<dbReference type="EMBL" id="MAPZ01000016">
    <property type="protein sequence ID" value="OBY11226.1"/>
    <property type="molecule type" value="Genomic_DNA"/>
</dbReference>
<dbReference type="GO" id="GO:0030975">
    <property type="term" value="F:thiamine binding"/>
    <property type="evidence" value="ECO:0007669"/>
    <property type="project" value="InterPro"/>
</dbReference>
<dbReference type="GO" id="GO:0004788">
    <property type="term" value="F:thiamine diphosphokinase activity"/>
    <property type="evidence" value="ECO:0007669"/>
    <property type="project" value="UniProtKB-UniRule"/>
</dbReference>
<evidence type="ECO:0000256" key="2">
    <source>
        <dbReference type="ARBA" id="ARBA00022741"/>
    </source>
</evidence>
<dbReference type="AlphaFoldDB" id="A0A174CB95"/>
<evidence type="ECO:0000313" key="7">
    <source>
        <dbReference type="EMBL" id="OBY11226.1"/>
    </source>
</evidence>
<evidence type="ECO:0000313" key="8">
    <source>
        <dbReference type="Proteomes" id="UP000092714"/>
    </source>
</evidence>
<comment type="caution">
    <text evidence="7">The sequence shown here is derived from an EMBL/GenBank/DDBJ whole genome shotgun (WGS) entry which is preliminary data.</text>
</comment>
<protein>
    <recommendedName>
        <fullName evidence="5">Thiamine diphosphokinase</fullName>
        <ecNumber evidence="5">2.7.6.2</ecNumber>
    </recommendedName>
</protein>
<organism evidence="7 8">
    <name type="scientific">Clostridium paraputrificum</name>
    <dbReference type="NCBI Taxonomy" id="29363"/>
    <lineage>
        <taxon>Bacteria</taxon>
        <taxon>Bacillati</taxon>
        <taxon>Bacillota</taxon>
        <taxon>Clostridia</taxon>
        <taxon>Eubacteriales</taxon>
        <taxon>Clostridiaceae</taxon>
        <taxon>Clostridium</taxon>
    </lineage>
</organism>
<evidence type="ECO:0000256" key="4">
    <source>
        <dbReference type="ARBA" id="ARBA00022840"/>
    </source>
</evidence>
<dbReference type="SUPFAM" id="SSF63999">
    <property type="entry name" value="Thiamin pyrophosphokinase, catalytic domain"/>
    <property type="match status" value="1"/>
</dbReference>
<dbReference type="OrthoDB" id="9804377at2"/>
<dbReference type="RefSeq" id="WP_027097496.1">
    <property type="nucleotide sequence ID" value="NZ_CABHIH010000001.1"/>
</dbReference>
<dbReference type="CDD" id="cd07995">
    <property type="entry name" value="TPK"/>
    <property type="match status" value="1"/>
</dbReference>